<evidence type="ECO:0000313" key="2">
    <source>
        <dbReference type="Proteomes" id="UP000541558"/>
    </source>
</evidence>
<reference evidence="1 2" key="1">
    <citation type="journal article" date="2020" name="ISME J.">
        <title>Uncovering the hidden diversity of litter-decomposition mechanisms in mushroom-forming fungi.</title>
        <authorList>
            <person name="Floudas D."/>
            <person name="Bentzer J."/>
            <person name="Ahren D."/>
            <person name="Johansson T."/>
            <person name="Persson P."/>
            <person name="Tunlid A."/>
        </authorList>
    </citation>
    <scope>NUCLEOTIDE SEQUENCE [LARGE SCALE GENOMIC DNA]</scope>
    <source>
        <strain evidence="1 2">CBS 175.51</strain>
    </source>
</reference>
<accession>A0A8H5F236</accession>
<dbReference type="EMBL" id="JAACJK010000169">
    <property type="protein sequence ID" value="KAF5320503.1"/>
    <property type="molecule type" value="Genomic_DNA"/>
</dbReference>
<comment type="caution">
    <text evidence="1">The sequence shown here is derived from an EMBL/GenBank/DDBJ whole genome shotgun (WGS) entry which is preliminary data.</text>
</comment>
<sequence length="114" mass="11765">MNNVISGGGKRTVSGTALYIAAASAFFGGLYFAMKAPPHSIRTEGIGGPAVMGTRDKRQASSAAISAERSRGGMEDAQVVGARDAKNSDIGDVTGEARENAQTPKPRATTKGFY</sequence>
<name>A0A8H5F236_9AGAR</name>
<dbReference type="Proteomes" id="UP000541558">
    <property type="component" value="Unassembled WGS sequence"/>
</dbReference>
<dbReference type="OrthoDB" id="3074348at2759"/>
<organism evidence="1 2">
    <name type="scientific">Ephemerocybe angulata</name>
    <dbReference type="NCBI Taxonomy" id="980116"/>
    <lineage>
        <taxon>Eukaryota</taxon>
        <taxon>Fungi</taxon>
        <taxon>Dikarya</taxon>
        <taxon>Basidiomycota</taxon>
        <taxon>Agaricomycotina</taxon>
        <taxon>Agaricomycetes</taxon>
        <taxon>Agaricomycetidae</taxon>
        <taxon>Agaricales</taxon>
        <taxon>Agaricineae</taxon>
        <taxon>Psathyrellaceae</taxon>
        <taxon>Ephemerocybe</taxon>
    </lineage>
</organism>
<gene>
    <name evidence="1" type="ORF">D9611_010702</name>
</gene>
<proteinExistence type="predicted"/>
<keyword evidence="2" id="KW-1185">Reference proteome</keyword>
<evidence type="ECO:0000313" key="1">
    <source>
        <dbReference type="EMBL" id="KAF5320503.1"/>
    </source>
</evidence>
<protein>
    <submittedName>
        <fullName evidence="1">Uncharacterized protein</fullName>
    </submittedName>
</protein>